<protein>
    <submittedName>
        <fullName evidence="1">Uncharacterized protein</fullName>
    </submittedName>
</protein>
<evidence type="ECO:0000313" key="1">
    <source>
        <dbReference type="EMBL" id="TBT95739.1"/>
    </source>
</evidence>
<dbReference type="RefSeq" id="WP_131171391.1">
    <property type="nucleotide sequence ID" value="NZ_FXTL01000003.1"/>
</dbReference>
<gene>
    <name evidence="1" type="ORF">ET996_04675</name>
</gene>
<comment type="caution">
    <text evidence="1">The sequence shown here is derived from an EMBL/GenBank/DDBJ whole genome shotgun (WGS) entry which is preliminary data.</text>
</comment>
<reference evidence="1 2" key="1">
    <citation type="submission" date="2019-01" db="EMBL/GenBank/DDBJ databases">
        <title>Lactibacter flavus gen. nov., sp. nov., a novel bacterium of the family Propionibacteriaceae isolated from raw milk and dairy products.</title>
        <authorList>
            <person name="Huptas C."/>
            <person name="Wenning M."/>
            <person name="Breitenwieser F."/>
            <person name="Doll E."/>
            <person name="Von Neubeck M."/>
            <person name="Busse H.-J."/>
            <person name="Scherer S."/>
        </authorList>
    </citation>
    <scope>NUCLEOTIDE SEQUENCE [LARGE SCALE GENOMIC DNA]</scope>
    <source>
        <strain evidence="1 2">DSM 22130</strain>
    </source>
</reference>
<dbReference type="AlphaFoldDB" id="A0A4Q9KPF6"/>
<name>A0A4Q9KPF6_PROTD</name>
<dbReference type="Proteomes" id="UP000291933">
    <property type="component" value="Unassembled WGS sequence"/>
</dbReference>
<proteinExistence type="predicted"/>
<sequence length="137" mass="14204">MSDLTDLTENSVGRPSRRQVLVGTAWAVPVVMGVGATPAMAASSVVSVGVTTSGNNGKTVTFTFTFTDAKPNDTVQITAFGDGFKVSGQMPSAVTISNNSAVITVHTPTNPSNPKKTYSVTYLVSGVVGSKTTYFSY</sequence>
<dbReference type="EMBL" id="SDMR01000003">
    <property type="protein sequence ID" value="TBT95739.1"/>
    <property type="molecule type" value="Genomic_DNA"/>
</dbReference>
<keyword evidence="2" id="KW-1185">Reference proteome</keyword>
<dbReference type="InterPro" id="IPR006311">
    <property type="entry name" value="TAT_signal"/>
</dbReference>
<organism evidence="1 2">
    <name type="scientific">Propioniciclava tarda</name>
    <dbReference type="NCBI Taxonomy" id="433330"/>
    <lineage>
        <taxon>Bacteria</taxon>
        <taxon>Bacillati</taxon>
        <taxon>Actinomycetota</taxon>
        <taxon>Actinomycetes</taxon>
        <taxon>Propionibacteriales</taxon>
        <taxon>Propionibacteriaceae</taxon>
        <taxon>Propioniciclava</taxon>
    </lineage>
</organism>
<evidence type="ECO:0000313" key="2">
    <source>
        <dbReference type="Proteomes" id="UP000291933"/>
    </source>
</evidence>
<dbReference type="PROSITE" id="PS51318">
    <property type="entry name" value="TAT"/>
    <property type="match status" value="1"/>
</dbReference>
<accession>A0A4Q9KPF6</accession>